<accession>A0A2M6WP69</accession>
<organism evidence="1 2">
    <name type="scientific">Candidatus Falkowbacteria bacterium CG10_big_fil_rev_8_21_14_0_10_38_22</name>
    <dbReference type="NCBI Taxonomy" id="1974564"/>
    <lineage>
        <taxon>Bacteria</taxon>
        <taxon>Candidatus Falkowiibacteriota</taxon>
    </lineage>
</organism>
<gene>
    <name evidence="1" type="ORF">COT96_03055</name>
</gene>
<evidence type="ECO:0000313" key="1">
    <source>
        <dbReference type="EMBL" id="PIT94597.1"/>
    </source>
</evidence>
<evidence type="ECO:0000313" key="2">
    <source>
        <dbReference type="Proteomes" id="UP000228964"/>
    </source>
</evidence>
<protein>
    <submittedName>
        <fullName evidence="1">Uncharacterized protein</fullName>
    </submittedName>
</protein>
<name>A0A2M6WP69_9BACT</name>
<feature type="non-terminal residue" evidence="1">
    <location>
        <position position="1"/>
    </location>
</feature>
<dbReference type="EMBL" id="PFAO01000075">
    <property type="protein sequence ID" value="PIT94597.1"/>
    <property type="molecule type" value="Genomic_DNA"/>
</dbReference>
<proteinExistence type="predicted"/>
<comment type="caution">
    <text evidence="1">The sequence shown here is derived from an EMBL/GenBank/DDBJ whole genome shotgun (WGS) entry which is preliminary data.</text>
</comment>
<dbReference type="AlphaFoldDB" id="A0A2M6WP69"/>
<dbReference type="Proteomes" id="UP000228964">
    <property type="component" value="Unassembled WGS sequence"/>
</dbReference>
<sequence length="83" mass="8789">VSVAVAVAVAGPPQPQQPQPQRAAAISNTAATISKTAETAATAKTTSSRRFCIFTSCGLYWPPAKNKTYGNPLNILTWWPTTN</sequence>
<reference evidence="2" key="1">
    <citation type="submission" date="2017-09" db="EMBL/GenBank/DDBJ databases">
        <title>Depth-based differentiation of microbial function through sediment-hosted aquifers and enrichment of novel symbionts in the deep terrestrial subsurface.</title>
        <authorList>
            <person name="Probst A.J."/>
            <person name="Ladd B."/>
            <person name="Jarett J.K."/>
            <person name="Geller-Mcgrath D.E."/>
            <person name="Sieber C.M.K."/>
            <person name="Emerson J.B."/>
            <person name="Anantharaman K."/>
            <person name="Thomas B.C."/>
            <person name="Malmstrom R."/>
            <person name="Stieglmeier M."/>
            <person name="Klingl A."/>
            <person name="Woyke T."/>
            <person name="Ryan C.M."/>
            <person name="Banfield J.F."/>
        </authorList>
    </citation>
    <scope>NUCLEOTIDE SEQUENCE [LARGE SCALE GENOMIC DNA]</scope>
</reference>